<evidence type="ECO:0000313" key="6">
    <source>
        <dbReference type="Proteomes" id="UP000025227"/>
    </source>
</evidence>
<feature type="signal peptide" evidence="4">
    <location>
        <begin position="1"/>
        <end position="21"/>
    </location>
</feature>
<dbReference type="SUPFAM" id="SSF57196">
    <property type="entry name" value="EGF/Laminin"/>
    <property type="match status" value="1"/>
</dbReference>
<dbReference type="OMA" id="VECLCFK"/>
<feature type="chain" id="PRO_5029728444" evidence="4">
    <location>
        <begin position="22"/>
        <end position="382"/>
    </location>
</feature>
<accession>A0A7I4Y6B3</accession>
<dbReference type="Gene3D" id="2.10.25.10">
    <property type="entry name" value="Laminin"/>
    <property type="match status" value="1"/>
</dbReference>
<dbReference type="OrthoDB" id="5835689at2759"/>
<keyword evidence="3" id="KW-0812">Transmembrane</keyword>
<evidence type="ECO:0000256" key="4">
    <source>
        <dbReference type="SAM" id="SignalP"/>
    </source>
</evidence>
<organism evidence="6 7">
    <name type="scientific">Haemonchus contortus</name>
    <name type="common">Barber pole worm</name>
    <dbReference type="NCBI Taxonomy" id="6289"/>
    <lineage>
        <taxon>Eukaryota</taxon>
        <taxon>Metazoa</taxon>
        <taxon>Ecdysozoa</taxon>
        <taxon>Nematoda</taxon>
        <taxon>Chromadorea</taxon>
        <taxon>Rhabditida</taxon>
        <taxon>Rhabditina</taxon>
        <taxon>Rhabditomorpha</taxon>
        <taxon>Strongyloidea</taxon>
        <taxon>Trichostrongylidae</taxon>
        <taxon>Haemonchus</taxon>
    </lineage>
</organism>
<sequence length="382" mass="42824">MVLREILLFPALLCYKVVVNEDHLENPLQTTISSFWNFHKRSSISRNRIIGFGSYNTPATETVRYVPLGHHAAFKCGAIEKSIISERSKNATWWLMRKIKGKWNTYELMDSEGFEGVRMFASGNTAYLYGMSTILDGSILSCSVYIENLQTNESSPSKTSTMSSRISLVAQNCGKNSEDSSTSMNLLNPCRFGSCVVTNDGGFEMLKCRCMPQYTGLFCDKLVSSATLHELLFYSPIAALIFVLLIVACCFDYVEGIRKEKPMLLEKHIPRGDLSVDLQKNYPAMFITPEQYAEMAFAIQQEISSAASSRNRSRRRSAERTRREITSEKSRSRSAPRTAPTPESERSTVEAPKTVKPLPQLLTPPGSVDKTDGSPSKKMDYD</sequence>
<feature type="region of interest" description="Disordered" evidence="2">
    <location>
        <begin position="307"/>
        <end position="382"/>
    </location>
</feature>
<evidence type="ECO:0000259" key="5">
    <source>
        <dbReference type="PROSITE" id="PS50026"/>
    </source>
</evidence>
<feature type="compositionally biased region" description="Basic and acidic residues" evidence="2">
    <location>
        <begin position="369"/>
        <end position="382"/>
    </location>
</feature>
<dbReference type="InterPro" id="IPR000742">
    <property type="entry name" value="EGF"/>
</dbReference>
<evidence type="ECO:0000256" key="3">
    <source>
        <dbReference type="SAM" id="Phobius"/>
    </source>
</evidence>
<feature type="transmembrane region" description="Helical" evidence="3">
    <location>
        <begin position="231"/>
        <end position="254"/>
    </location>
</feature>
<dbReference type="WBParaSite" id="HCON_00051390-00001">
    <property type="protein sequence ID" value="HCON_00051390-00001"/>
    <property type="gene ID" value="HCON_00051390"/>
</dbReference>
<reference evidence="7" key="1">
    <citation type="submission" date="2020-12" db="UniProtKB">
        <authorList>
            <consortium name="WormBaseParasite"/>
        </authorList>
    </citation>
    <scope>IDENTIFICATION</scope>
    <source>
        <strain evidence="7">MHco3</strain>
    </source>
</reference>
<proteinExistence type="predicted"/>
<feature type="compositionally biased region" description="Basic and acidic residues" evidence="2">
    <location>
        <begin position="316"/>
        <end position="331"/>
    </location>
</feature>
<keyword evidence="4" id="KW-0732">Signal</keyword>
<comment type="caution">
    <text evidence="1">Lacks conserved residue(s) required for the propagation of feature annotation.</text>
</comment>
<feature type="disulfide bond" evidence="1">
    <location>
        <begin position="210"/>
        <end position="219"/>
    </location>
</feature>
<keyword evidence="3" id="KW-0472">Membrane</keyword>
<protein>
    <submittedName>
        <fullName evidence="7">EGF-like domain-containing protein</fullName>
    </submittedName>
</protein>
<dbReference type="PROSITE" id="PS00022">
    <property type="entry name" value="EGF_1"/>
    <property type="match status" value="1"/>
</dbReference>
<dbReference type="AlphaFoldDB" id="A0A7I4Y6B3"/>
<keyword evidence="1" id="KW-1015">Disulfide bond</keyword>
<feature type="domain" description="EGF-like" evidence="5">
    <location>
        <begin position="186"/>
        <end position="220"/>
    </location>
</feature>
<dbReference type="PROSITE" id="PS50026">
    <property type="entry name" value="EGF_3"/>
    <property type="match status" value="1"/>
</dbReference>
<keyword evidence="1" id="KW-0245">EGF-like domain</keyword>
<name>A0A7I4Y6B3_HAECO</name>
<keyword evidence="6" id="KW-1185">Reference proteome</keyword>
<dbReference type="Proteomes" id="UP000025227">
    <property type="component" value="Unplaced"/>
</dbReference>
<keyword evidence="3" id="KW-1133">Transmembrane helix</keyword>
<evidence type="ECO:0000313" key="7">
    <source>
        <dbReference type="WBParaSite" id="HCON_00051390-00001"/>
    </source>
</evidence>
<evidence type="ECO:0000256" key="2">
    <source>
        <dbReference type="SAM" id="MobiDB-lite"/>
    </source>
</evidence>
<evidence type="ECO:0000256" key="1">
    <source>
        <dbReference type="PROSITE-ProRule" id="PRU00076"/>
    </source>
</evidence>